<dbReference type="SUPFAM" id="SSF56935">
    <property type="entry name" value="Porins"/>
    <property type="match status" value="1"/>
</dbReference>
<evidence type="ECO:0000256" key="2">
    <source>
        <dbReference type="SAM" id="SignalP"/>
    </source>
</evidence>
<accession>A0A1Y6FXV7</accession>
<dbReference type="OrthoDB" id="625456at2"/>
<evidence type="ECO:0000313" key="3">
    <source>
        <dbReference type="EMBL" id="SMQ80734.1"/>
    </source>
</evidence>
<evidence type="ECO:0000256" key="1">
    <source>
        <dbReference type="SAM" id="MobiDB-lite"/>
    </source>
</evidence>
<reference evidence="4" key="1">
    <citation type="submission" date="2017-04" db="EMBL/GenBank/DDBJ databases">
        <authorList>
            <person name="Varghese N."/>
            <person name="Submissions S."/>
        </authorList>
    </citation>
    <scope>NUCLEOTIDE SEQUENCE [LARGE SCALE GENOMIC DNA]</scope>
</reference>
<protein>
    <recommendedName>
        <fullName evidence="5">Phosphate-selective porin O and P</fullName>
    </recommendedName>
</protein>
<proteinExistence type="predicted"/>
<evidence type="ECO:0000313" key="4">
    <source>
        <dbReference type="Proteomes" id="UP000194450"/>
    </source>
</evidence>
<feature type="chain" id="PRO_5012034566" description="Phosphate-selective porin O and P" evidence="2">
    <location>
        <begin position="24"/>
        <end position="450"/>
    </location>
</feature>
<gene>
    <name evidence="3" type="ORF">SAMN06297229_2356</name>
</gene>
<dbReference type="AlphaFoldDB" id="A0A1Y6FXV7"/>
<sequence length="450" mass="50881">MFKQSILSLSVLVALSVPASVQAQDTDNSEIRSQLELLKARIAELEQKLEQQEQRVAEQESESTDEAVERPDRVNNNQKIQIADVDELEERLEDTKNTPIEVGGAVRFQYEYSDYNEGNKDRVGDLDFDIFRLDFRGEMGDVILSAQYRWFQYMDVVQHAYFGYNFTDDWQGQVGVVSVPFGIMPYNSHSYFFNSTFYAGLEDEYDGGVRFLYRTDEWDFDIGFYKADEQGGVDTAASSRADRYSYETVGVRLPGTDIYADPELPIAESNSWALRGARKIQFANDGTLELGLSAQWGDLHDGSDSIGDRQAFAAHAKYNYDRWEFMAQVADYKYDVDVANEGIVVGAYAYYDTIPASATFYTANVAYNLPVDFGPVTSLTFYNDFSLMTNKQGYREDTTMNVLGMALAAGGVYTYFDIVTARNQPFAGGSMAGESEDTNTRFNINFGYYF</sequence>
<dbReference type="Proteomes" id="UP000194450">
    <property type="component" value="Unassembled WGS sequence"/>
</dbReference>
<feature type="region of interest" description="Disordered" evidence="1">
    <location>
        <begin position="52"/>
        <end position="76"/>
    </location>
</feature>
<organism evidence="3 4">
    <name type="scientific">Pseudidiomarina planktonica</name>
    <dbReference type="NCBI Taxonomy" id="1323738"/>
    <lineage>
        <taxon>Bacteria</taxon>
        <taxon>Pseudomonadati</taxon>
        <taxon>Pseudomonadota</taxon>
        <taxon>Gammaproteobacteria</taxon>
        <taxon>Alteromonadales</taxon>
        <taxon>Idiomarinaceae</taxon>
        <taxon>Pseudidiomarina</taxon>
    </lineage>
</organism>
<keyword evidence="2" id="KW-0732">Signal</keyword>
<dbReference type="EMBL" id="FXWH01000004">
    <property type="protein sequence ID" value="SMQ80734.1"/>
    <property type="molecule type" value="Genomic_DNA"/>
</dbReference>
<dbReference type="RefSeq" id="WP_086435497.1">
    <property type="nucleotide sequence ID" value="NZ_FXWH01000004.1"/>
</dbReference>
<feature type="signal peptide" evidence="2">
    <location>
        <begin position="1"/>
        <end position="23"/>
    </location>
</feature>
<name>A0A1Y6FXV7_9GAMM</name>
<evidence type="ECO:0008006" key="5">
    <source>
        <dbReference type="Google" id="ProtNLM"/>
    </source>
</evidence>
<keyword evidence="4" id="KW-1185">Reference proteome</keyword>